<accession>A0AAV9QVH3</accession>
<dbReference type="EMBL" id="JAHHUM010002913">
    <property type="protein sequence ID" value="KAK5599800.1"/>
    <property type="molecule type" value="Genomic_DNA"/>
</dbReference>
<sequence>MDFRERPLKTPERDTAAGECAISSPGCKPALSWLTQLWKKHCHLHACVCCFSGKHRLGNICPVFYSCMGNTEGSGVNCSRRTHKLRKNLVCPPTKASLESSLPSAKTSPPVNGTLSAMCSWQKVSNAK</sequence>
<name>A0AAV9QVH3_9TELE</name>
<proteinExistence type="predicted"/>
<reference evidence="1 2" key="1">
    <citation type="submission" date="2021-06" db="EMBL/GenBank/DDBJ databases">
        <authorList>
            <person name="Palmer J.M."/>
        </authorList>
    </citation>
    <scope>NUCLEOTIDE SEQUENCE [LARGE SCALE GENOMIC DNA]</scope>
    <source>
        <strain evidence="1 2">MEX-2019</strain>
        <tissue evidence="1">Muscle</tissue>
    </source>
</reference>
<evidence type="ECO:0000313" key="2">
    <source>
        <dbReference type="Proteomes" id="UP001311232"/>
    </source>
</evidence>
<comment type="caution">
    <text evidence="1">The sequence shown here is derived from an EMBL/GenBank/DDBJ whole genome shotgun (WGS) entry which is preliminary data.</text>
</comment>
<gene>
    <name evidence="1" type="ORF">CRENBAI_015359</name>
</gene>
<keyword evidence="2" id="KW-1185">Reference proteome</keyword>
<dbReference type="Proteomes" id="UP001311232">
    <property type="component" value="Unassembled WGS sequence"/>
</dbReference>
<evidence type="ECO:0000313" key="1">
    <source>
        <dbReference type="EMBL" id="KAK5599800.1"/>
    </source>
</evidence>
<protein>
    <submittedName>
        <fullName evidence="1">Uncharacterized protein</fullName>
    </submittedName>
</protein>
<organism evidence="1 2">
    <name type="scientific">Crenichthys baileyi</name>
    <name type="common">White River springfish</name>
    <dbReference type="NCBI Taxonomy" id="28760"/>
    <lineage>
        <taxon>Eukaryota</taxon>
        <taxon>Metazoa</taxon>
        <taxon>Chordata</taxon>
        <taxon>Craniata</taxon>
        <taxon>Vertebrata</taxon>
        <taxon>Euteleostomi</taxon>
        <taxon>Actinopterygii</taxon>
        <taxon>Neopterygii</taxon>
        <taxon>Teleostei</taxon>
        <taxon>Neoteleostei</taxon>
        <taxon>Acanthomorphata</taxon>
        <taxon>Ovalentaria</taxon>
        <taxon>Atherinomorphae</taxon>
        <taxon>Cyprinodontiformes</taxon>
        <taxon>Goodeidae</taxon>
        <taxon>Crenichthys</taxon>
    </lineage>
</organism>
<dbReference type="AlphaFoldDB" id="A0AAV9QVH3"/>